<feature type="non-terminal residue" evidence="2">
    <location>
        <position position="1"/>
    </location>
</feature>
<reference evidence="3" key="1">
    <citation type="journal article" date="2019" name="Int. J. Syst. Evol. Microbiol.">
        <title>The Global Catalogue of Microorganisms (GCM) 10K type strain sequencing project: providing services to taxonomists for standard genome sequencing and annotation.</title>
        <authorList>
            <consortium name="The Broad Institute Genomics Platform"/>
            <consortium name="The Broad Institute Genome Sequencing Center for Infectious Disease"/>
            <person name="Wu L."/>
            <person name="Ma J."/>
        </authorList>
    </citation>
    <scope>NUCLEOTIDE SEQUENCE [LARGE SCALE GENOMIC DNA]</scope>
    <source>
        <strain evidence="3">CCUG 61696</strain>
    </source>
</reference>
<protein>
    <submittedName>
        <fullName evidence="2">Dihydrolipoamide succinyltransferase</fullName>
    </submittedName>
</protein>
<keyword evidence="3" id="KW-1185">Reference proteome</keyword>
<name>A0ABW3ZAG9_9HYPH</name>
<evidence type="ECO:0000313" key="3">
    <source>
        <dbReference type="Proteomes" id="UP001597171"/>
    </source>
</evidence>
<keyword evidence="1" id="KW-0812">Transmembrane</keyword>
<dbReference type="Proteomes" id="UP001597171">
    <property type="component" value="Unassembled WGS sequence"/>
</dbReference>
<keyword evidence="1" id="KW-0472">Membrane</keyword>
<feature type="transmembrane region" description="Helical" evidence="1">
    <location>
        <begin position="25"/>
        <end position="43"/>
    </location>
</feature>
<dbReference type="EMBL" id="JBHTMX010000145">
    <property type="protein sequence ID" value="MFD1332965.1"/>
    <property type="molecule type" value="Genomic_DNA"/>
</dbReference>
<evidence type="ECO:0000256" key="1">
    <source>
        <dbReference type="SAM" id="Phobius"/>
    </source>
</evidence>
<sequence>PADASPKPAGGERAPVSAGSSVGRITLVAAVVIAIGVIAYVLFAPQPAPHAPSPAPAPQAPVSAP</sequence>
<keyword evidence="1" id="KW-1133">Transmembrane helix</keyword>
<gene>
    <name evidence="2" type="ORF">ACFQ4O_13245</name>
</gene>
<proteinExistence type="predicted"/>
<comment type="caution">
    <text evidence="2">The sequence shown here is derived from an EMBL/GenBank/DDBJ whole genome shotgun (WGS) entry which is preliminary data.</text>
</comment>
<accession>A0ABW3ZAG9</accession>
<evidence type="ECO:0000313" key="2">
    <source>
        <dbReference type="EMBL" id="MFD1332965.1"/>
    </source>
</evidence>
<organism evidence="2 3">
    <name type="scientific">Methylopila musalis</name>
    <dbReference type="NCBI Taxonomy" id="1134781"/>
    <lineage>
        <taxon>Bacteria</taxon>
        <taxon>Pseudomonadati</taxon>
        <taxon>Pseudomonadota</taxon>
        <taxon>Alphaproteobacteria</taxon>
        <taxon>Hyphomicrobiales</taxon>
        <taxon>Methylopilaceae</taxon>
        <taxon>Methylopila</taxon>
    </lineage>
</organism>